<evidence type="ECO:0000313" key="2">
    <source>
        <dbReference type="Proteomes" id="UP000287033"/>
    </source>
</evidence>
<gene>
    <name evidence="1" type="ORF">chiPu_0003862</name>
</gene>
<proteinExistence type="predicted"/>
<dbReference type="AlphaFoldDB" id="A0A401S4Y1"/>
<accession>A0A401S4Y1</accession>
<dbReference type="Proteomes" id="UP000287033">
    <property type="component" value="Unassembled WGS sequence"/>
</dbReference>
<keyword evidence="2" id="KW-1185">Reference proteome</keyword>
<protein>
    <submittedName>
        <fullName evidence="1">Uncharacterized protein</fullName>
    </submittedName>
</protein>
<evidence type="ECO:0000313" key="1">
    <source>
        <dbReference type="EMBL" id="GCC25452.1"/>
    </source>
</evidence>
<organism evidence="1 2">
    <name type="scientific">Chiloscyllium punctatum</name>
    <name type="common">Brownbanded bambooshark</name>
    <name type="synonym">Hemiscyllium punctatum</name>
    <dbReference type="NCBI Taxonomy" id="137246"/>
    <lineage>
        <taxon>Eukaryota</taxon>
        <taxon>Metazoa</taxon>
        <taxon>Chordata</taxon>
        <taxon>Craniata</taxon>
        <taxon>Vertebrata</taxon>
        <taxon>Chondrichthyes</taxon>
        <taxon>Elasmobranchii</taxon>
        <taxon>Galeomorphii</taxon>
        <taxon>Galeoidea</taxon>
        <taxon>Orectolobiformes</taxon>
        <taxon>Hemiscylliidae</taxon>
        <taxon>Chiloscyllium</taxon>
    </lineage>
</organism>
<reference evidence="1 2" key="1">
    <citation type="journal article" date="2018" name="Nat. Ecol. Evol.">
        <title>Shark genomes provide insights into elasmobranch evolution and the origin of vertebrates.</title>
        <authorList>
            <person name="Hara Y"/>
            <person name="Yamaguchi K"/>
            <person name="Onimaru K"/>
            <person name="Kadota M"/>
            <person name="Koyanagi M"/>
            <person name="Keeley SD"/>
            <person name="Tatsumi K"/>
            <person name="Tanaka K"/>
            <person name="Motone F"/>
            <person name="Kageyama Y"/>
            <person name="Nozu R"/>
            <person name="Adachi N"/>
            <person name="Nishimura O"/>
            <person name="Nakagawa R"/>
            <person name="Tanegashima C"/>
            <person name="Kiyatake I"/>
            <person name="Matsumoto R"/>
            <person name="Murakumo K"/>
            <person name="Nishida K"/>
            <person name="Terakita A"/>
            <person name="Kuratani S"/>
            <person name="Sato K"/>
            <person name="Hyodo S Kuraku.S."/>
        </authorList>
    </citation>
    <scope>NUCLEOTIDE SEQUENCE [LARGE SCALE GENOMIC DNA]</scope>
</reference>
<comment type="caution">
    <text evidence="1">The sequence shown here is derived from an EMBL/GenBank/DDBJ whole genome shotgun (WGS) entry which is preliminary data.</text>
</comment>
<dbReference type="EMBL" id="BEZZ01000086">
    <property type="protein sequence ID" value="GCC25452.1"/>
    <property type="molecule type" value="Genomic_DNA"/>
</dbReference>
<sequence length="76" mass="8520">MLPTGTSTETSRRYIIAAQGGYCNEKGRGQREGGGENLERRFRSLNKNGEEEAVGRKHLQKVKRETESFDLSTLSC</sequence>
<name>A0A401S4Y1_CHIPU</name>